<accession>A0A1A6GK42</accession>
<feature type="compositionally biased region" description="Basic and acidic residues" evidence="1">
    <location>
        <begin position="154"/>
        <end position="169"/>
    </location>
</feature>
<feature type="region of interest" description="Disordered" evidence="1">
    <location>
        <begin position="70"/>
        <end position="178"/>
    </location>
</feature>
<feature type="non-terminal residue" evidence="2">
    <location>
        <position position="1"/>
    </location>
</feature>
<keyword evidence="3" id="KW-1185">Reference proteome</keyword>
<feature type="compositionally biased region" description="Pro residues" evidence="1">
    <location>
        <begin position="135"/>
        <end position="147"/>
    </location>
</feature>
<feature type="compositionally biased region" description="Low complexity" evidence="1">
    <location>
        <begin position="16"/>
        <end position="33"/>
    </location>
</feature>
<feature type="non-terminal residue" evidence="2">
    <location>
        <position position="253"/>
    </location>
</feature>
<name>A0A1A6GK42_NEOLE</name>
<evidence type="ECO:0000256" key="1">
    <source>
        <dbReference type="SAM" id="MobiDB-lite"/>
    </source>
</evidence>
<dbReference type="EMBL" id="LZPO01089558">
    <property type="protein sequence ID" value="OBS65702.1"/>
    <property type="molecule type" value="Genomic_DNA"/>
</dbReference>
<feature type="compositionally biased region" description="Low complexity" evidence="1">
    <location>
        <begin position="106"/>
        <end position="130"/>
    </location>
</feature>
<proteinExistence type="predicted"/>
<feature type="compositionally biased region" description="Gly residues" evidence="1">
    <location>
        <begin position="91"/>
        <end position="105"/>
    </location>
</feature>
<dbReference type="Proteomes" id="UP000092124">
    <property type="component" value="Unassembled WGS sequence"/>
</dbReference>
<evidence type="ECO:0000313" key="3">
    <source>
        <dbReference type="Proteomes" id="UP000092124"/>
    </source>
</evidence>
<evidence type="ECO:0000313" key="2">
    <source>
        <dbReference type="EMBL" id="OBS65702.1"/>
    </source>
</evidence>
<comment type="caution">
    <text evidence="2">The sequence shown here is derived from an EMBL/GenBank/DDBJ whole genome shotgun (WGS) entry which is preliminary data.</text>
</comment>
<reference evidence="2 3" key="1">
    <citation type="submission" date="2016-06" db="EMBL/GenBank/DDBJ databases">
        <title>The Draft Genome Sequence and Annotation of the Desert Woodrat Neotoma lepida.</title>
        <authorList>
            <person name="Campbell M."/>
            <person name="Oakeson K.F."/>
            <person name="Yandell M."/>
            <person name="Halpert J.R."/>
            <person name="Dearing D."/>
        </authorList>
    </citation>
    <scope>NUCLEOTIDE SEQUENCE [LARGE SCALE GENOMIC DNA]</scope>
    <source>
        <strain evidence="2">417</strain>
        <tissue evidence="2">Liver</tissue>
    </source>
</reference>
<gene>
    <name evidence="2" type="ORF">A6R68_05775</name>
</gene>
<dbReference type="AlphaFoldDB" id="A0A1A6GK42"/>
<feature type="compositionally biased region" description="Low complexity" evidence="1">
    <location>
        <begin position="80"/>
        <end position="90"/>
    </location>
</feature>
<feature type="compositionally biased region" description="Basic residues" evidence="1">
    <location>
        <begin position="34"/>
        <end position="43"/>
    </location>
</feature>
<protein>
    <submittedName>
        <fullName evidence="2">Uncharacterized protein</fullName>
    </submittedName>
</protein>
<feature type="region of interest" description="Disordered" evidence="1">
    <location>
        <begin position="1"/>
        <end position="43"/>
    </location>
</feature>
<organism evidence="2 3">
    <name type="scientific">Neotoma lepida</name>
    <name type="common">Desert woodrat</name>
    <dbReference type="NCBI Taxonomy" id="56216"/>
    <lineage>
        <taxon>Eukaryota</taxon>
        <taxon>Metazoa</taxon>
        <taxon>Chordata</taxon>
        <taxon>Craniata</taxon>
        <taxon>Vertebrata</taxon>
        <taxon>Euteleostomi</taxon>
        <taxon>Mammalia</taxon>
        <taxon>Eutheria</taxon>
        <taxon>Euarchontoglires</taxon>
        <taxon>Glires</taxon>
        <taxon>Rodentia</taxon>
        <taxon>Myomorpha</taxon>
        <taxon>Muroidea</taxon>
        <taxon>Cricetidae</taxon>
        <taxon>Neotominae</taxon>
        <taxon>Neotoma</taxon>
    </lineage>
</organism>
<sequence length="253" mass="26336">SQRAGPSPRPSRRAPELSSLAAAAPRRSSGSLPARRRRQRRPRCCCSCGVAAQPGGAEGRARGWASAWLRRPGESRQVTPSLAPGPLPGALGAGRCGRGARGSGRGAAPAPGGSPTRGSCCLNAGALPSRRLPRPAQPRPPGAPVPFVPGRCSLPRERRDWSARTEPPSRTRSAAARLTAEAPGRVKCVLSTRNVCRGFLGVRVTPTPTPEQSFNPKGSSWGSHCLEHLSNRRGFSGVTGPQPDATAPAARVP</sequence>
<feature type="region of interest" description="Disordered" evidence="1">
    <location>
        <begin position="231"/>
        <end position="253"/>
    </location>
</feature>